<reference evidence="1" key="1">
    <citation type="journal article" date="2003" name="Genome Biol.">
        <title>An integrated gene annotation and transcriptional profiling approach towards the full gene content of the Drosophila genome.</title>
        <authorList>
            <person name="Hild M."/>
            <person name="Beckmann B."/>
            <person name="Haas S.A."/>
            <person name="Koch B."/>
            <person name="Solovyev V."/>
            <person name="Busold C."/>
            <person name="Fellenberg K."/>
            <person name="Boutros M."/>
            <person name="Vingron M."/>
            <person name="Sauer F."/>
            <person name="Hoheisel J.D."/>
            <person name="Paro R."/>
        </authorList>
    </citation>
    <scope>NUCLEOTIDE SEQUENCE</scope>
</reference>
<gene>
    <name evidence="1" type="ORF">HDC15651</name>
</gene>
<evidence type="ECO:0000313" key="1">
    <source>
        <dbReference type="EMBL" id="DAA04333.1"/>
    </source>
</evidence>
<name>Q6IJ88_DROME</name>
<protein>
    <submittedName>
        <fullName evidence="1">HDC15651</fullName>
    </submittedName>
</protein>
<sequence>MRNSSKCNSNTSSNIQLVVHSLLLLSSARRRMQLSPEKILEGQEGSCWSQPLSPLIWPRLDSSTEVILPNETKRFQSIKDNFTTATASYTFFQHLT</sequence>
<proteinExistence type="predicted"/>
<dbReference type="EMBL" id="BK002828">
    <property type="protein sequence ID" value="DAA04333.1"/>
    <property type="molecule type" value="Genomic_DNA"/>
</dbReference>
<organism evidence="1">
    <name type="scientific">Drosophila melanogaster</name>
    <name type="common">Fruit fly</name>
    <dbReference type="NCBI Taxonomy" id="7227"/>
    <lineage>
        <taxon>Eukaryota</taxon>
        <taxon>Metazoa</taxon>
        <taxon>Ecdysozoa</taxon>
        <taxon>Arthropoda</taxon>
        <taxon>Hexapoda</taxon>
        <taxon>Insecta</taxon>
        <taxon>Pterygota</taxon>
        <taxon>Neoptera</taxon>
        <taxon>Endopterygota</taxon>
        <taxon>Diptera</taxon>
        <taxon>Brachycera</taxon>
        <taxon>Muscomorpha</taxon>
        <taxon>Ephydroidea</taxon>
        <taxon>Drosophilidae</taxon>
        <taxon>Drosophila</taxon>
        <taxon>Sophophora</taxon>
    </lineage>
</organism>
<accession>Q6IJ88</accession>
<dbReference type="AlphaFoldDB" id="Q6IJ88"/>